<feature type="transmembrane region" description="Helical" evidence="18">
    <location>
        <begin position="377"/>
        <end position="396"/>
    </location>
</feature>
<feature type="binding site" evidence="16">
    <location>
        <position position="749"/>
    </location>
    <ligand>
        <name>ATP</name>
        <dbReference type="ChEBI" id="CHEBI:30616"/>
    </ligand>
</feature>
<feature type="binding site" evidence="16">
    <location>
        <position position="668"/>
    </location>
    <ligand>
        <name>ATP</name>
        <dbReference type="ChEBI" id="CHEBI:30616"/>
    </ligand>
</feature>
<dbReference type="SFLD" id="SFLDS00003">
    <property type="entry name" value="Haloacid_Dehalogenase"/>
    <property type="match status" value="1"/>
</dbReference>
<dbReference type="GO" id="GO:0005886">
    <property type="term" value="C:plasma membrane"/>
    <property type="evidence" value="ECO:0007669"/>
    <property type="project" value="TreeGrafter"/>
</dbReference>
<feature type="active site" description="4-aspartylphosphate intermediate" evidence="15">
    <location>
        <position position="463"/>
    </location>
</feature>
<keyword evidence="24" id="KW-1185">Reference proteome</keyword>
<dbReference type="PANTHER" id="PTHR24092">
    <property type="entry name" value="PROBABLE PHOSPHOLIPID-TRANSPORTING ATPASE"/>
    <property type="match status" value="1"/>
</dbReference>
<dbReference type="GO" id="GO:0005524">
    <property type="term" value="F:ATP binding"/>
    <property type="evidence" value="ECO:0007669"/>
    <property type="project" value="UniProtKB-UniRule"/>
</dbReference>
<feature type="binding site" evidence="16">
    <location>
        <position position="463"/>
    </location>
    <ligand>
        <name>ATP</name>
        <dbReference type="ChEBI" id="CHEBI:30616"/>
    </ligand>
</feature>
<dbReference type="GO" id="GO:0006897">
    <property type="term" value="P:endocytosis"/>
    <property type="evidence" value="ECO:0007669"/>
    <property type="project" value="TreeGrafter"/>
</dbReference>
<dbReference type="PROSITE" id="PS00154">
    <property type="entry name" value="ATPASE_E1_E2"/>
    <property type="match status" value="1"/>
</dbReference>
<accession>A0AAV8UT34</accession>
<keyword evidence="7 16" id="KW-0547">Nucleotide-binding</keyword>
<dbReference type="InterPro" id="IPR032631">
    <property type="entry name" value="P-type_ATPase_N"/>
</dbReference>
<feature type="binding site" evidence="16">
    <location>
        <position position="860"/>
    </location>
    <ligand>
        <name>ATP</name>
        <dbReference type="ChEBI" id="CHEBI:30616"/>
    </ligand>
</feature>
<comment type="cofactor">
    <cofactor evidence="1 17">
        <name>Mg(2+)</name>
        <dbReference type="ChEBI" id="CHEBI:18420"/>
    </cofactor>
</comment>
<keyword evidence="4" id="KW-0813">Transport</keyword>
<dbReference type="SUPFAM" id="SSF81660">
    <property type="entry name" value="Metal cation-transporting ATPase, ATP-binding domain N"/>
    <property type="match status" value="1"/>
</dbReference>
<dbReference type="Gene3D" id="3.40.1110.10">
    <property type="entry name" value="Calcium-transporting ATPase, cytoplasmic domain N"/>
    <property type="match status" value="1"/>
</dbReference>
<keyword evidence="8 16" id="KW-0067">ATP-binding</keyword>
<feature type="domain" description="P-type ATPase N-terminal" evidence="21">
    <location>
        <begin position="105"/>
        <end position="150"/>
    </location>
</feature>
<dbReference type="Proteomes" id="UP001157974">
    <property type="component" value="Unassembled WGS sequence"/>
</dbReference>
<keyword evidence="11 18" id="KW-1133">Transmembrane helix</keyword>
<dbReference type="GO" id="GO:0016887">
    <property type="term" value="F:ATP hydrolysis activity"/>
    <property type="evidence" value="ECO:0007669"/>
    <property type="project" value="InterPro"/>
</dbReference>
<evidence type="ECO:0000256" key="8">
    <source>
        <dbReference type="ARBA" id="ARBA00022840"/>
    </source>
</evidence>
<reference evidence="23 24" key="1">
    <citation type="journal article" date="2023" name="Nat. Commun.">
        <title>Origin of minicircular mitochondrial genomes in red algae.</title>
        <authorList>
            <person name="Lee Y."/>
            <person name="Cho C.H."/>
            <person name="Lee Y.M."/>
            <person name="Park S.I."/>
            <person name="Yang J.H."/>
            <person name="West J.A."/>
            <person name="Bhattacharya D."/>
            <person name="Yoon H.S."/>
        </authorList>
    </citation>
    <scope>NUCLEOTIDE SEQUENCE [LARGE SCALE GENOMIC DNA]</scope>
    <source>
        <strain evidence="23 24">CCMP1338</strain>
        <tissue evidence="23">Whole cell</tissue>
    </source>
</reference>
<dbReference type="FunFam" id="3.40.50.1000:FF:000009">
    <property type="entry name" value="Phospholipid-transporting ATPase"/>
    <property type="match status" value="1"/>
</dbReference>
<sequence length="1122" mass="127464">MRDLRARYGHPRSPSTASASSVEREHLEEELRWEDEMQESSRMPRAGVKWSTRLKALFKIKKNLKARTIHLGTENVLDDAGRPLEGRRRWMRRRGQWNTYRRRGSNAICNQKYSLLSFLPKVLIQQFSMFYNMFYLMIAISQFIPLLRVGFVWTYMGPLSFVVLASMAKEASDELLRIKRDRQVNSYEYTLLVKSEDAVYERTEEHISSISDGFVKKVKVRSRDICVGDVLQLDCDERVPADCVLLRVCGQSEDVSESVFIRTDQLDGETDWKVRRAVNATRKLDHDVDVVYCGGSVYVEKPHKEIYDFTGNFYAANSDVEPLTLENTLWMNTVVASGTVICMVVYTGPETRAVLNTSQPGSKVGTLDLEVNFMSKLLFMLLIGFSFTLACLRGFYPNFGIYFLRYFLLLAYMIPLAMRVNLDLARVVYSYFMQHDEAKMPGCLVRSSNLPEELGRVDYLLSDKTGTLTQNDMEMKKLHIGLALFGRENEGELASIAQAAFGGDGGAPSRRIEPSSVDVTPYLSEEAAGRRANPQRRIQNAVRDVLLAIAIAHNVTPAEEHGQRTMQASSPDEIALVRFVESVGIVLLERTQNTIRLRTPTGNEVIYEILYEFPFTSEAKRMGIIVRESHSRQIQFYVKGADSIMAKIVKYNDWLDEECGNLARDGLRTLVYGKRTLDEETFRTFEDMWTEARTQRHNRKEAMAAAQSSIERALELVGLTGVEDKLQDNVRESLEKLRHAGIRIWMLTGDKVETAVCIAVSSRLAERSQQFFTITGLASVADASKRLNALRRRNGEDVVVVDGSSLQIMLDNYPHEFMELMCRASSAVACRCSPTQKAAIARLVQNQMNKRVAAIGDGGNDVSMIQRANVGIGIPGKEGQQASLAADFSILTFSHLNRLLLWHGRNSYKRAARLSQFIVHRGLIIATIQIVHCAMYYYAAVAVYNSWIQVGYATLFTMLPVFSLVLDEDISEWVADTYPELYRELRKGRSLNTKSFLTWVFKSVYQGTVIMVISIFVLWDDHYFTTMHLSAISFSALVFTELIMIAAEIHKWHYLMILAEAFSMVCYLICVLVLPTVFDRSVVFSWNFLLRVLIVTLVSCVPIYLGKCLQRRFAPSSYSKLV</sequence>
<evidence type="ECO:0000313" key="24">
    <source>
        <dbReference type="Proteomes" id="UP001157974"/>
    </source>
</evidence>
<feature type="region of interest" description="Disordered" evidence="19">
    <location>
        <begin position="1"/>
        <end position="26"/>
    </location>
</feature>
<evidence type="ECO:0000256" key="7">
    <source>
        <dbReference type="ARBA" id="ARBA00022741"/>
    </source>
</evidence>
<dbReference type="InterPro" id="IPR023299">
    <property type="entry name" value="ATPase_P-typ_cyto_dom_N"/>
</dbReference>
<feature type="binding site" evidence="16">
    <location>
        <position position="615"/>
    </location>
    <ligand>
        <name>ATP</name>
        <dbReference type="ChEBI" id="CHEBI:30616"/>
    </ligand>
</feature>
<feature type="binding site" evidence="16">
    <location>
        <position position="464"/>
    </location>
    <ligand>
        <name>ATP</name>
        <dbReference type="ChEBI" id="CHEBI:30616"/>
    </ligand>
</feature>
<feature type="binding site" evidence="17">
    <location>
        <position position="857"/>
    </location>
    <ligand>
        <name>Mg(2+)</name>
        <dbReference type="ChEBI" id="CHEBI:18420"/>
    </ligand>
</feature>
<evidence type="ECO:0000256" key="10">
    <source>
        <dbReference type="ARBA" id="ARBA00022967"/>
    </source>
</evidence>
<dbReference type="Gene3D" id="2.70.150.10">
    <property type="entry name" value="Calcium-transporting ATPase, cytoplasmic transduction domain A"/>
    <property type="match status" value="1"/>
</dbReference>
<dbReference type="InterPro" id="IPR008250">
    <property type="entry name" value="ATPase_P-typ_transduc_dom_A_sf"/>
</dbReference>
<feature type="binding site" evidence="16">
    <location>
        <position position="861"/>
    </location>
    <ligand>
        <name>ATP</name>
        <dbReference type="ChEBI" id="CHEBI:30616"/>
    </ligand>
</feature>
<evidence type="ECO:0000313" key="23">
    <source>
        <dbReference type="EMBL" id="KAJ8905684.1"/>
    </source>
</evidence>
<dbReference type="GO" id="GO:0006890">
    <property type="term" value="P:retrograde vesicle-mediated transport, Golgi to endoplasmic reticulum"/>
    <property type="evidence" value="ECO:0007669"/>
    <property type="project" value="TreeGrafter"/>
</dbReference>
<keyword evidence="6 17" id="KW-0479">Metal-binding</keyword>
<dbReference type="EMBL" id="JAMWBK010000004">
    <property type="protein sequence ID" value="KAJ8905684.1"/>
    <property type="molecule type" value="Genomic_DNA"/>
</dbReference>
<dbReference type="InterPro" id="IPR006539">
    <property type="entry name" value="P-type_ATPase_IV"/>
</dbReference>
<dbReference type="GO" id="GO:0140326">
    <property type="term" value="F:ATPase-coupled intramembrane lipid transporter activity"/>
    <property type="evidence" value="ECO:0007669"/>
    <property type="project" value="UniProtKB-EC"/>
</dbReference>
<dbReference type="AlphaFoldDB" id="A0AAV8UT34"/>
<dbReference type="InterPro" id="IPR023298">
    <property type="entry name" value="ATPase_P-typ_TM_dom_sf"/>
</dbReference>
<evidence type="ECO:0000259" key="21">
    <source>
        <dbReference type="Pfam" id="PF16209"/>
    </source>
</evidence>
<dbReference type="Pfam" id="PF00122">
    <property type="entry name" value="E1-E2_ATPase"/>
    <property type="match status" value="1"/>
</dbReference>
<feature type="domain" description="P-type ATPase A" evidence="20">
    <location>
        <begin position="210"/>
        <end position="352"/>
    </location>
</feature>
<protein>
    <recommendedName>
        <fullName evidence="18">Phospholipid-transporting ATPase</fullName>
        <ecNumber evidence="18">7.6.2.1</ecNumber>
    </recommendedName>
</protein>
<evidence type="ECO:0000256" key="4">
    <source>
        <dbReference type="ARBA" id="ARBA00022448"/>
    </source>
</evidence>
<feature type="domain" description="P-type ATPase C-terminal" evidence="22">
    <location>
        <begin position="884"/>
        <end position="1116"/>
    </location>
</feature>
<dbReference type="PANTHER" id="PTHR24092:SF5">
    <property type="entry name" value="PHOSPHOLIPID-TRANSPORTING ATPASE"/>
    <property type="match status" value="1"/>
</dbReference>
<evidence type="ECO:0000256" key="9">
    <source>
        <dbReference type="ARBA" id="ARBA00022842"/>
    </source>
</evidence>
<dbReference type="InterPro" id="IPR032630">
    <property type="entry name" value="P_typ_ATPase_c"/>
</dbReference>
<dbReference type="Pfam" id="PF13246">
    <property type="entry name" value="Cation_ATPase"/>
    <property type="match status" value="1"/>
</dbReference>
<comment type="subcellular location">
    <subcellularLocation>
        <location evidence="2">Endomembrane system</location>
        <topology evidence="2">Multi-pass membrane protein</topology>
    </subcellularLocation>
    <subcellularLocation>
        <location evidence="18">Membrane</location>
        <topology evidence="18">Multi-pass membrane protein</topology>
    </subcellularLocation>
</comment>
<feature type="transmembrane region" description="Helical" evidence="18">
    <location>
        <begin position="402"/>
        <end position="422"/>
    </location>
</feature>
<dbReference type="InterPro" id="IPR036412">
    <property type="entry name" value="HAD-like_sf"/>
</dbReference>
<keyword evidence="5 18" id="KW-0812">Transmembrane</keyword>
<feature type="transmembrane region" description="Helical" evidence="18">
    <location>
        <begin position="1025"/>
        <end position="1047"/>
    </location>
</feature>
<dbReference type="SUPFAM" id="SSF81665">
    <property type="entry name" value="Calcium ATPase, transmembrane domain M"/>
    <property type="match status" value="1"/>
</dbReference>
<dbReference type="GO" id="GO:0000287">
    <property type="term" value="F:magnesium ion binding"/>
    <property type="evidence" value="ECO:0007669"/>
    <property type="project" value="UniProtKB-UniRule"/>
</dbReference>
<evidence type="ECO:0000256" key="5">
    <source>
        <dbReference type="ARBA" id="ARBA00022692"/>
    </source>
</evidence>
<evidence type="ECO:0000256" key="11">
    <source>
        <dbReference type="ARBA" id="ARBA00022989"/>
    </source>
</evidence>
<evidence type="ECO:0000259" key="20">
    <source>
        <dbReference type="Pfam" id="PF00122"/>
    </source>
</evidence>
<evidence type="ECO:0000256" key="14">
    <source>
        <dbReference type="ARBA" id="ARBA00034036"/>
    </source>
</evidence>
<evidence type="ECO:0000256" key="2">
    <source>
        <dbReference type="ARBA" id="ARBA00004127"/>
    </source>
</evidence>
<feature type="binding site" evidence="16">
    <location>
        <position position="831"/>
    </location>
    <ligand>
        <name>ATP</name>
        <dbReference type="ChEBI" id="CHEBI:30616"/>
    </ligand>
</feature>
<keyword evidence="10 18" id="KW-1278">Translocase</keyword>
<feature type="transmembrane region" description="Helical" evidence="18">
    <location>
        <begin position="918"/>
        <end position="940"/>
    </location>
</feature>
<dbReference type="InterPro" id="IPR023214">
    <property type="entry name" value="HAD_sf"/>
</dbReference>
<dbReference type="PRINTS" id="PR00119">
    <property type="entry name" value="CATATPASE"/>
</dbReference>
<keyword evidence="9 17" id="KW-0460">Magnesium</keyword>
<evidence type="ECO:0000256" key="12">
    <source>
        <dbReference type="ARBA" id="ARBA00023055"/>
    </source>
</evidence>
<dbReference type="SUPFAM" id="SSF81653">
    <property type="entry name" value="Calcium ATPase, transduction domain A"/>
    <property type="match status" value="1"/>
</dbReference>
<dbReference type="NCBIfam" id="TIGR01494">
    <property type="entry name" value="ATPase_P-type"/>
    <property type="match status" value="2"/>
</dbReference>
<dbReference type="EC" id="7.6.2.1" evidence="18"/>
<dbReference type="GO" id="GO:0005768">
    <property type="term" value="C:endosome"/>
    <property type="evidence" value="ECO:0007669"/>
    <property type="project" value="TreeGrafter"/>
</dbReference>
<gene>
    <name evidence="23" type="ORF">NDN08_002189</name>
</gene>
<evidence type="ECO:0000256" key="3">
    <source>
        <dbReference type="ARBA" id="ARBA00008109"/>
    </source>
</evidence>
<evidence type="ECO:0000256" key="16">
    <source>
        <dbReference type="PIRSR" id="PIRSR606539-2"/>
    </source>
</evidence>
<dbReference type="GO" id="GO:0045332">
    <property type="term" value="P:phospholipid translocation"/>
    <property type="evidence" value="ECO:0007669"/>
    <property type="project" value="TreeGrafter"/>
</dbReference>
<evidence type="ECO:0000256" key="15">
    <source>
        <dbReference type="PIRSR" id="PIRSR606539-1"/>
    </source>
</evidence>
<evidence type="ECO:0000256" key="18">
    <source>
        <dbReference type="RuleBase" id="RU362033"/>
    </source>
</evidence>
<evidence type="ECO:0000256" key="1">
    <source>
        <dbReference type="ARBA" id="ARBA00001946"/>
    </source>
</evidence>
<dbReference type="Pfam" id="PF16209">
    <property type="entry name" value="PhoLip_ATPase_N"/>
    <property type="match status" value="1"/>
</dbReference>
<feature type="binding site" evidence="16">
    <location>
        <position position="837"/>
    </location>
    <ligand>
        <name>ATP</name>
        <dbReference type="ChEBI" id="CHEBI:30616"/>
    </ligand>
</feature>
<feature type="transmembrane region" description="Helical" evidence="18">
    <location>
        <begin position="996"/>
        <end position="1019"/>
    </location>
</feature>
<dbReference type="InterPro" id="IPR059000">
    <property type="entry name" value="ATPase_P-type_domA"/>
</dbReference>
<keyword evidence="13 18" id="KW-0472">Membrane</keyword>
<feature type="binding site" evidence="17">
    <location>
        <position position="463"/>
    </location>
    <ligand>
        <name>Mg(2+)</name>
        <dbReference type="ChEBI" id="CHEBI:18420"/>
    </ligand>
</feature>
<dbReference type="NCBIfam" id="TIGR01652">
    <property type="entry name" value="ATPase-Plipid"/>
    <property type="match status" value="1"/>
</dbReference>
<proteinExistence type="inferred from homology"/>
<name>A0AAV8UT34_9RHOD</name>
<feature type="transmembrane region" description="Helical" evidence="18">
    <location>
        <begin position="1054"/>
        <end position="1078"/>
    </location>
</feature>
<organism evidence="23 24">
    <name type="scientific">Rhodosorus marinus</name>
    <dbReference type="NCBI Taxonomy" id="101924"/>
    <lineage>
        <taxon>Eukaryota</taxon>
        <taxon>Rhodophyta</taxon>
        <taxon>Stylonematophyceae</taxon>
        <taxon>Stylonematales</taxon>
        <taxon>Stylonemataceae</taxon>
        <taxon>Rhodosorus</taxon>
    </lineage>
</organism>
<feature type="binding site" evidence="16">
    <location>
        <position position="465"/>
    </location>
    <ligand>
        <name>ATP</name>
        <dbReference type="ChEBI" id="CHEBI:30616"/>
    </ligand>
</feature>
<dbReference type="SUPFAM" id="SSF56784">
    <property type="entry name" value="HAD-like"/>
    <property type="match status" value="1"/>
</dbReference>
<dbReference type="InterPro" id="IPR044492">
    <property type="entry name" value="P_typ_ATPase_HD_dom"/>
</dbReference>
<comment type="similarity">
    <text evidence="3 18">Belongs to the cation transport ATPase (P-type) (TC 3.A.3) family. Type IV subfamily.</text>
</comment>
<feature type="binding site" evidence="16">
    <location>
        <position position="573"/>
    </location>
    <ligand>
        <name>ATP</name>
        <dbReference type="ChEBI" id="CHEBI:30616"/>
    </ligand>
</feature>
<dbReference type="GO" id="GO:0005802">
    <property type="term" value="C:trans-Golgi network"/>
    <property type="evidence" value="ECO:0007669"/>
    <property type="project" value="TreeGrafter"/>
</dbReference>
<evidence type="ECO:0000256" key="6">
    <source>
        <dbReference type="ARBA" id="ARBA00022723"/>
    </source>
</evidence>
<comment type="caution">
    <text evidence="23">The sequence shown here is derived from an EMBL/GenBank/DDBJ whole genome shotgun (WGS) entry which is preliminary data.</text>
</comment>
<dbReference type="InterPro" id="IPR001757">
    <property type="entry name" value="P_typ_ATPase"/>
</dbReference>
<evidence type="ECO:0000259" key="22">
    <source>
        <dbReference type="Pfam" id="PF16212"/>
    </source>
</evidence>
<dbReference type="SFLD" id="SFLDG00002">
    <property type="entry name" value="C1.7:_P-type_atpase_like"/>
    <property type="match status" value="1"/>
</dbReference>
<feature type="binding site" evidence="17">
    <location>
        <position position="465"/>
    </location>
    <ligand>
        <name>Mg(2+)</name>
        <dbReference type="ChEBI" id="CHEBI:18420"/>
    </ligand>
</feature>
<dbReference type="InterPro" id="IPR018303">
    <property type="entry name" value="ATPase_P-typ_P_site"/>
</dbReference>
<feature type="binding site" evidence="16">
    <location>
        <position position="748"/>
    </location>
    <ligand>
        <name>ATP</name>
        <dbReference type="ChEBI" id="CHEBI:30616"/>
    </ligand>
</feature>
<dbReference type="Pfam" id="PF16212">
    <property type="entry name" value="PhoLip_ATPase_C"/>
    <property type="match status" value="1"/>
</dbReference>
<dbReference type="Gene3D" id="3.40.50.1000">
    <property type="entry name" value="HAD superfamily/HAD-like"/>
    <property type="match status" value="1"/>
</dbReference>
<keyword evidence="12" id="KW-0445">Lipid transport</keyword>
<feature type="binding site" evidence="16">
    <location>
        <position position="639"/>
    </location>
    <ligand>
        <name>ATP</name>
        <dbReference type="ChEBI" id="CHEBI:30616"/>
    </ligand>
</feature>
<evidence type="ECO:0000256" key="17">
    <source>
        <dbReference type="PIRSR" id="PIRSR606539-3"/>
    </source>
</evidence>
<evidence type="ECO:0000256" key="19">
    <source>
        <dbReference type="SAM" id="MobiDB-lite"/>
    </source>
</evidence>
<dbReference type="SFLD" id="SFLDF00027">
    <property type="entry name" value="p-type_atpase"/>
    <property type="match status" value="1"/>
</dbReference>
<feature type="binding site" evidence="17">
    <location>
        <position position="861"/>
    </location>
    <ligand>
        <name>Mg(2+)</name>
        <dbReference type="ChEBI" id="CHEBI:18420"/>
    </ligand>
</feature>
<comment type="catalytic activity">
    <reaction evidence="14 18">
        <text>ATP + H2O + phospholipidSide 1 = ADP + phosphate + phospholipidSide 2.</text>
        <dbReference type="EC" id="7.6.2.1"/>
    </reaction>
</comment>
<evidence type="ECO:0000256" key="13">
    <source>
        <dbReference type="ARBA" id="ARBA00023136"/>
    </source>
</evidence>
<feature type="transmembrane region" description="Helical" evidence="18">
    <location>
        <begin position="1084"/>
        <end position="1105"/>
    </location>
</feature>
<feature type="binding site" evidence="16">
    <location>
        <position position="750"/>
    </location>
    <ligand>
        <name>ATP</name>
        <dbReference type="ChEBI" id="CHEBI:30616"/>
    </ligand>
</feature>